<feature type="region of interest" description="Disordered" evidence="8">
    <location>
        <begin position="690"/>
        <end position="741"/>
    </location>
</feature>
<dbReference type="InterPro" id="IPR036864">
    <property type="entry name" value="Zn2-C6_fun-type_DNA-bd_sf"/>
</dbReference>
<dbReference type="GO" id="GO:0005634">
    <property type="term" value="C:nucleus"/>
    <property type="evidence" value="ECO:0007669"/>
    <property type="project" value="UniProtKB-SubCell"/>
</dbReference>
<feature type="domain" description="Zn(2)-C6 fungal-type" evidence="10">
    <location>
        <begin position="70"/>
        <end position="99"/>
    </location>
</feature>
<dbReference type="PANTHER" id="PTHR47540">
    <property type="entry name" value="THIAMINE REPRESSIBLE GENES REGULATORY PROTEIN THI5"/>
    <property type="match status" value="1"/>
</dbReference>
<feature type="compositionally biased region" description="Polar residues" evidence="8">
    <location>
        <begin position="967"/>
        <end position="984"/>
    </location>
</feature>
<dbReference type="EMBL" id="AMWN01000001">
    <property type="protein sequence ID" value="EXJ95894.1"/>
    <property type="molecule type" value="Genomic_DNA"/>
</dbReference>
<evidence type="ECO:0000256" key="9">
    <source>
        <dbReference type="SAM" id="Phobius"/>
    </source>
</evidence>
<keyword evidence="4" id="KW-0805">Transcription regulation</keyword>
<dbReference type="SMART" id="SM00906">
    <property type="entry name" value="Fungal_trans"/>
    <property type="match status" value="1"/>
</dbReference>
<evidence type="ECO:0000256" key="4">
    <source>
        <dbReference type="ARBA" id="ARBA00023015"/>
    </source>
</evidence>
<dbReference type="eggNOG" id="ENOG502QSY2">
    <property type="taxonomic scope" value="Eukaryota"/>
</dbReference>
<dbReference type="AlphaFoldDB" id="W9ZN57"/>
<keyword evidence="5" id="KW-0238">DNA-binding</keyword>
<keyword evidence="9" id="KW-0472">Membrane</keyword>
<dbReference type="PROSITE" id="PS00463">
    <property type="entry name" value="ZN2_CY6_FUNGAL_1"/>
    <property type="match status" value="1"/>
</dbReference>
<dbReference type="InterPro" id="IPR001138">
    <property type="entry name" value="Zn2Cys6_DnaBD"/>
</dbReference>
<dbReference type="GO" id="GO:0006351">
    <property type="term" value="P:DNA-templated transcription"/>
    <property type="evidence" value="ECO:0007669"/>
    <property type="project" value="InterPro"/>
</dbReference>
<evidence type="ECO:0000259" key="10">
    <source>
        <dbReference type="PROSITE" id="PS50048"/>
    </source>
</evidence>
<evidence type="ECO:0000256" key="7">
    <source>
        <dbReference type="ARBA" id="ARBA00023242"/>
    </source>
</evidence>
<reference evidence="11 12" key="1">
    <citation type="submission" date="2013-03" db="EMBL/GenBank/DDBJ databases">
        <title>The Genome Sequence of Capronia coronata CBS 617.96.</title>
        <authorList>
            <consortium name="The Broad Institute Genomics Platform"/>
            <person name="Cuomo C."/>
            <person name="de Hoog S."/>
            <person name="Gorbushina A."/>
            <person name="Walker B."/>
            <person name="Young S.K."/>
            <person name="Zeng Q."/>
            <person name="Gargeya S."/>
            <person name="Fitzgerald M."/>
            <person name="Haas B."/>
            <person name="Abouelleil A."/>
            <person name="Allen A.W."/>
            <person name="Alvarado L."/>
            <person name="Arachchi H.M."/>
            <person name="Berlin A.M."/>
            <person name="Chapman S.B."/>
            <person name="Gainer-Dewar J."/>
            <person name="Goldberg J."/>
            <person name="Griggs A."/>
            <person name="Gujja S."/>
            <person name="Hansen M."/>
            <person name="Howarth C."/>
            <person name="Imamovic A."/>
            <person name="Ireland A."/>
            <person name="Larimer J."/>
            <person name="McCowan C."/>
            <person name="Murphy C."/>
            <person name="Pearson M."/>
            <person name="Poon T.W."/>
            <person name="Priest M."/>
            <person name="Roberts A."/>
            <person name="Saif S."/>
            <person name="Shea T."/>
            <person name="Sisk P."/>
            <person name="Sykes S."/>
            <person name="Wortman J."/>
            <person name="Nusbaum C."/>
            <person name="Birren B."/>
        </authorList>
    </citation>
    <scope>NUCLEOTIDE SEQUENCE [LARGE SCALE GENOMIC DNA]</scope>
    <source>
        <strain evidence="11 12">CBS 617.96</strain>
    </source>
</reference>
<dbReference type="GO" id="GO:0008270">
    <property type="term" value="F:zinc ion binding"/>
    <property type="evidence" value="ECO:0007669"/>
    <property type="project" value="InterPro"/>
</dbReference>
<gene>
    <name evidence="11" type="ORF">A1O1_01019</name>
</gene>
<dbReference type="STRING" id="1182541.W9ZN57"/>
<keyword evidence="2" id="KW-0479">Metal-binding</keyword>
<evidence type="ECO:0000256" key="6">
    <source>
        <dbReference type="ARBA" id="ARBA00023163"/>
    </source>
</evidence>
<dbReference type="SUPFAM" id="SSF57701">
    <property type="entry name" value="Zn2/Cys6 DNA-binding domain"/>
    <property type="match status" value="1"/>
</dbReference>
<evidence type="ECO:0000256" key="5">
    <source>
        <dbReference type="ARBA" id="ARBA00023125"/>
    </source>
</evidence>
<feature type="region of interest" description="Disordered" evidence="8">
    <location>
        <begin position="152"/>
        <end position="178"/>
    </location>
</feature>
<dbReference type="GO" id="GO:0045944">
    <property type="term" value="P:positive regulation of transcription by RNA polymerase II"/>
    <property type="evidence" value="ECO:0007669"/>
    <property type="project" value="TreeGrafter"/>
</dbReference>
<sequence length="984" mass="109354">MVTPQSLDRPSDEVLGKAEPATPLIAASDSKNDSNASDSRPESPSAETPMSESGSRPAPPMQKRRRVTRACDECRRKKIKCDGKQPCTHCTVYSYECTYDQPSNRRRNPAPQYIEALEQRLQKAESILRSVLPGLDLDDPKFDAQSVEQLIESSKPGISSNGVGARPADSLSKPDDDAQLQSMVDRTGALDLDDHGNWDFHGHSSGYVFMRKFRAQFGDQFLHEYAQAGKSRTISQMLESPKSAHSSPYDVSLAATVDLPPKEVAIELCRNTLDDCCALMRPIHRPTFFRRLHDVYDTDPEQYNNGHVQFLPLLYTVMAVGCLFSKTENDNTMLDVKGYKEAIEQGYQHFNTAKQMLDITDCRDLVTIQTIVFMILFLQSTAKLPVCYAYIGIALRACCRLGLHRNVPHKFNPIELEERKRIFWLVRKMDSYVGAVLGLPQMLSEDDVDQEFPTEVDDRYITEEGIHPMPAGAFPLLKATNAHTRLTNILRKVVRYVYPVKGLDGPQMDARYSISHRRIRELERDLQNWMDQLPTELRPSENAGRELARVQQLLRMSYAHVQMMMYRPFIHYVSQTCQTKSPDKRSFACAAACISVARNIVHITSEMKRRGLLVGSYWFVMYTTYFAILALVFFVIENPDSPTGKDILKDAVEGRDTLAGLAKRSLAADRCTVSLSGLFDVLPQKLKERRNSMNSASINSRKRPSPGDEPGPLQARQTAPNVSTPGSARESSATPSRARTHPSEFLAKLAKRNSMPDPHALSSLSEGAASVQTPQMLGFQSPPVASPLSGSFDFTPHMGNAQIPDLKNVMFPSDNPFAYPNQPISTLESTDGSYSFQDHAITPDDNNMFGTPSTSAAPVASVQPSHLGFDFGFGHTSNETPSGGHDFGGNGGHFNAPLTDILMHNAIGGENFHLGGMGDFAPSMNLPDLHGAGHREEYWNNQDYKGPVGVRNGATSGAPSNLEGYFNSDQWSQWGDQQYNHPQQ</sequence>
<dbReference type="CDD" id="cd12148">
    <property type="entry name" value="fungal_TF_MHR"/>
    <property type="match status" value="1"/>
</dbReference>
<accession>W9ZN57</accession>
<feature type="transmembrane region" description="Helical" evidence="9">
    <location>
        <begin position="617"/>
        <end position="636"/>
    </location>
</feature>
<dbReference type="PROSITE" id="PS50048">
    <property type="entry name" value="ZN2_CY6_FUNGAL_2"/>
    <property type="match status" value="1"/>
</dbReference>
<dbReference type="GeneID" id="19155922"/>
<feature type="compositionally biased region" description="Polar residues" evidence="8">
    <location>
        <begin position="152"/>
        <end position="162"/>
    </location>
</feature>
<evidence type="ECO:0000256" key="1">
    <source>
        <dbReference type="ARBA" id="ARBA00004123"/>
    </source>
</evidence>
<dbReference type="OrthoDB" id="422427at2759"/>
<keyword evidence="12" id="KW-1185">Reference proteome</keyword>
<dbReference type="CDD" id="cd00067">
    <property type="entry name" value="GAL4"/>
    <property type="match status" value="1"/>
</dbReference>
<feature type="compositionally biased region" description="Polar residues" evidence="8">
    <location>
        <begin position="45"/>
        <end position="54"/>
    </location>
</feature>
<keyword evidence="9" id="KW-0812">Transmembrane</keyword>
<evidence type="ECO:0000256" key="3">
    <source>
        <dbReference type="ARBA" id="ARBA00022833"/>
    </source>
</evidence>
<dbReference type="InterPro" id="IPR007219">
    <property type="entry name" value="XnlR_reg_dom"/>
</dbReference>
<name>W9ZN57_9EURO</name>
<dbReference type="RefSeq" id="XP_007720123.1">
    <property type="nucleotide sequence ID" value="XM_007721933.1"/>
</dbReference>
<evidence type="ECO:0000256" key="8">
    <source>
        <dbReference type="SAM" id="MobiDB-lite"/>
    </source>
</evidence>
<keyword evidence="9" id="KW-1133">Transmembrane helix</keyword>
<dbReference type="GO" id="GO:0043565">
    <property type="term" value="F:sequence-specific DNA binding"/>
    <property type="evidence" value="ECO:0007669"/>
    <property type="project" value="TreeGrafter"/>
</dbReference>
<dbReference type="HOGENOM" id="CLU_010084_0_0_1"/>
<dbReference type="Gene3D" id="4.10.240.10">
    <property type="entry name" value="Zn(2)-C6 fungal-type DNA-binding domain"/>
    <property type="match status" value="1"/>
</dbReference>
<comment type="caution">
    <text evidence="11">The sequence shown here is derived from an EMBL/GenBank/DDBJ whole genome shotgun (WGS) entry which is preliminary data.</text>
</comment>
<organism evidence="11 12">
    <name type="scientific">Capronia coronata CBS 617.96</name>
    <dbReference type="NCBI Taxonomy" id="1182541"/>
    <lineage>
        <taxon>Eukaryota</taxon>
        <taxon>Fungi</taxon>
        <taxon>Dikarya</taxon>
        <taxon>Ascomycota</taxon>
        <taxon>Pezizomycotina</taxon>
        <taxon>Eurotiomycetes</taxon>
        <taxon>Chaetothyriomycetidae</taxon>
        <taxon>Chaetothyriales</taxon>
        <taxon>Herpotrichiellaceae</taxon>
        <taxon>Capronia</taxon>
    </lineage>
</organism>
<feature type="region of interest" description="Disordered" evidence="8">
    <location>
        <begin position="949"/>
        <end position="984"/>
    </location>
</feature>
<evidence type="ECO:0000256" key="2">
    <source>
        <dbReference type="ARBA" id="ARBA00022723"/>
    </source>
</evidence>
<keyword evidence="7" id="KW-0539">Nucleus</keyword>
<dbReference type="Proteomes" id="UP000019484">
    <property type="component" value="Unassembled WGS sequence"/>
</dbReference>
<dbReference type="SMART" id="SM00066">
    <property type="entry name" value="GAL4"/>
    <property type="match status" value="1"/>
</dbReference>
<dbReference type="Pfam" id="PF00172">
    <property type="entry name" value="Zn_clus"/>
    <property type="match status" value="1"/>
</dbReference>
<feature type="compositionally biased region" description="Polar residues" evidence="8">
    <location>
        <begin position="715"/>
        <end position="737"/>
    </location>
</feature>
<evidence type="ECO:0000313" key="11">
    <source>
        <dbReference type="EMBL" id="EXJ95894.1"/>
    </source>
</evidence>
<feature type="transmembrane region" description="Helical" evidence="9">
    <location>
        <begin position="371"/>
        <end position="395"/>
    </location>
</feature>
<proteinExistence type="predicted"/>
<comment type="subcellular location">
    <subcellularLocation>
        <location evidence="1">Nucleus</location>
    </subcellularLocation>
</comment>
<feature type="compositionally biased region" description="Low complexity" evidence="8">
    <location>
        <begin position="26"/>
        <end position="38"/>
    </location>
</feature>
<keyword evidence="3" id="KW-0862">Zinc</keyword>
<keyword evidence="6" id="KW-0804">Transcription</keyword>
<dbReference type="PANTHER" id="PTHR47540:SF1">
    <property type="entry name" value="ACTIVATOR OF STRESS GENES 1-RELATED"/>
    <property type="match status" value="1"/>
</dbReference>
<dbReference type="InterPro" id="IPR051711">
    <property type="entry name" value="Stress_Response_Reg"/>
</dbReference>
<protein>
    <recommendedName>
        <fullName evidence="10">Zn(2)-C6 fungal-type domain-containing protein</fullName>
    </recommendedName>
</protein>
<feature type="region of interest" description="Disordered" evidence="8">
    <location>
        <begin position="1"/>
        <end position="69"/>
    </location>
</feature>
<dbReference type="GO" id="GO:0000981">
    <property type="term" value="F:DNA-binding transcription factor activity, RNA polymerase II-specific"/>
    <property type="evidence" value="ECO:0007669"/>
    <property type="project" value="InterPro"/>
</dbReference>
<evidence type="ECO:0000313" key="12">
    <source>
        <dbReference type="Proteomes" id="UP000019484"/>
    </source>
</evidence>
<dbReference type="Pfam" id="PF04082">
    <property type="entry name" value="Fungal_trans"/>
    <property type="match status" value="1"/>
</dbReference>